<dbReference type="Pfam" id="PF17917">
    <property type="entry name" value="RT_RNaseH"/>
    <property type="match status" value="1"/>
</dbReference>
<name>A0ABY6LL71_9ARAC</name>
<evidence type="ECO:0000256" key="2">
    <source>
        <dbReference type="ARBA" id="ARBA00022695"/>
    </source>
</evidence>
<evidence type="ECO:0000256" key="6">
    <source>
        <dbReference type="ARBA" id="ARBA00022918"/>
    </source>
</evidence>
<evidence type="ECO:0000256" key="4">
    <source>
        <dbReference type="ARBA" id="ARBA00022759"/>
    </source>
</evidence>
<feature type="compositionally biased region" description="Basic and acidic residues" evidence="7">
    <location>
        <begin position="421"/>
        <end position="440"/>
    </location>
</feature>
<sequence>MDQITCIKICVKNEIKCADAFRMLTVAYGEATLDRSNVYRWYKIFSEGREDVNDEERAGRLSTSITDEKINEVEKMILANRRITVREVAEDLNISIGSGVVYHEFLPQGRTVNKEYYLQVMRKLRETIRQKRPDLWKNKNWLLHHDNAPAHTSLLVRDLLAKNNTLMMPRIHRFPRSGPLRFLNLKYIDKDDLEQYFKEKSALAKKLNLDKTLLLEALTDGMPDYLKKYLIAARVQEPSEWYKITTQLKLSTNKEEEPQQPSTSTSTPVKNFNSNSSKAHQYQPFPRTAAATHHQQEPHKSINQPPYPCKICASHQLPNQIHFHRDCPLKNNNHPKRINPDASSLGVAGVLKQPDEQGILHPIGYFSRKLHPYEQNYTASEIETLAIINSVQRFHTYLHNIHFTLHTDHLPLKWIKNVKNPQDKKRERAKMEEQTDHSNETTKSSLPQKEVFTEETPPQRTSAYPLTDRQRREQADRANDSPDIPASHGNRAAMWPKPCDKFHTFDLTSSRQCSRQQATINFTEATSVYKLYMERLQRQQEYNQRPSLLTELSSKL</sequence>
<dbReference type="InterPro" id="IPR001888">
    <property type="entry name" value="Transposase_1"/>
</dbReference>
<dbReference type="InterPro" id="IPR036397">
    <property type="entry name" value="RNaseH_sf"/>
</dbReference>
<dbReference type="InterPro" id="IPR043502">
    <property type="entry name" value="DNA/RNA_pol_sf"/>
</dbReference>
<keyword evidence="6" id="KW-0695">RNA-directed DNA polymerase</keyword>
<dbReference type="Gene3D" id="1.10.10.1450">
    <property type="match status" value="1"/>
</dbReference>
<feature type="compositionally biased region" description="Polar residues" evidence="7">
    <location>
        <begin position="259"/>
        <end position="280"/>
    </location>
</feature>
<feature type="region of interest" description="Disordered" evidence="7">
    <location>
        <begin position="251"/>
        <end position="280"/>
    </location>
</feature>
<dbReference type="SUPFAM" id="SSF56672">
    <property type="entry name" value="DNA/RNA polymerases"/>
    <property type="match status" value="1"/>
</dbReference>
<proteinExistence type="predicted"/>
<dbReference type="Pfam" id="PF01359">
    <property type="entry name" value="Transposase_1"/>
    <property type="match status" value="1"/>
</dbReference>
<keyword evidence="2" id="KW-0548">Nucleotidyltransferase</keyword>
<keyword evidence="10" id="KW-1185">Reference proteome</keyword>
<organism evidence="9 10">
    <name type="scientific">Cordylochernes scorpioides</name>
    <dbReference type="NCBI Taxonomy" id="51811"/>
    <lineage>
        <taxon>Eukaryota</taxon>
        <taxon>Metazoa</taxon>
        <taxon>Ecdysozoa</taxon>
        <taxon>Arthropoda</taxon>
        <taxon>Chelicerata</taxon>
        <taxon>Arachnida</taxon>
        <taxon>Pseudoscorpiones</taxon>
        <taxon>Cheliferoidea</taxon>
        <taxon>Chernetidae</taxon>
        <taxon>Cordylochernes</taxon>
    </lineage>
</organism>
<reference evidence="9 10" key="1">
    <citation type="submission" date="2022-01" db="EMBL/GenBank/DDBJ databases">
        <title>A chromosomal length assembly of Cordylochernes scorpioides.</title>
        <authorList>
            <person name="Zeh D."/>
            <person name="Zeh J."/>
        </authorList>
    </citation>
    <scope>NUCLEOTIDE SEQUENCE [LARGE SCALE GENOMIC DNA]</scope>
    <source>
        <strain evidence="9">IN4F17</strain>
        <tissue evidence="9">Whole Body</tissue>
    </source>
</reference>
<keyword evidence="1" id="KW-0808">Transferase</keyword>
<feature type="compositionally biased region" description="Basic and acidic residues" evidence="7">
    <location>
        <begin position="468"/>
        <end position="480"/>
    </location>
</feature>
<evidence type="ECO:0000256" key="7">
    <source>
        <dbReference type="SAM" id="MobiDB-lite"/>
    </source>
</evidence>
<dbReference type="InterPro" id="IPR052709">
    <property type="entry name" value="Transposase-MT_Hybrid"/>
</dbReference>
<dbReference type="PANTHER" id="PTHR46060:SF1">
    <property type="entry name" value="MARINER MOS1 TRANSPOSASE-LIKE PROTEIN"/>
    <property type="match status" value="1"/>
</dbReference>
<gene>
    <name evidence="9" type="ORF">LAZ67_19000948</name>
</gene>
<evidence type="ECO:0000256" key="3">
    <source>
        <dbReference type="ARBA" id="ARBA00022722"/>
    </source>
</evidence>
<dbReference type="EMBL" id="CP092881">
    <property type="protein sequence ID" value="UYV80608.1"/>
    <property type="molecule type" value="Genomic_DNA"/>
</dbReference>
<evidence type="ECO:0000256" key="1">
    <source>
        <dbReference type="ARBA" id="ARBA00022679"/>
    </source>
</evidence>
<evidence type="ECO:0000313" key="10">
    <source>
        <dbReference type="Proteomes" id="UP001235939"/>
    </source>
</evidence>
<keyword evidence="4" id="KW-0255">Endonuclease</keyword>
<feature type="region of interest" description="Disordered" evidence="7">
    <location>
        <begin position="421"/>
        <end position="495"/>
    </location>
</feature>
<protein>
    <recommendedName>
        <fullName evidence="8">Reverse transcriptase RNase H-like domain-containing protein</fullName>
    </recommendedName>
</protein>
<dbReference type="Proteomes" id="UP001235939">
    <property type="component" value="Chromosome 19"/>
</dbReference>
<dbReference type="InterPro" id="IPR041373">
    <property type="entry name" value="RT_RNaseH"/>
</dbReference>
<evidence type="ECO:0000259" key="8">
    <source>
        <dbReference type="Pfam" id="PF17917"/>
    </source>
</evidence>
<evidence type="ECO:0000313" key="9">
    <source>
        <dbReference type="EMBL" id="UYV80608.1"/>
    </source>
</evidence>
<dbReference type="PANTHER" id="PTHR46060">
    <property type="entry name" value="MARINER MOS1 TRANSPOSASE-LIKE PROTEIN"/>
    <property type="match status" value="1"/>
</dbReference>
<dbReference type="Gene3D" id="3.30.420.10">
    <property type="entry name" value="Ribonuclease H-like superfamily/Ribonuclease H"/>
    <property type="match status" value="1"/>
</dbReference>
<dbReference type="CDD" id="cd09274">
    <property type="entry name" value="RNase_HI_RT_Ty3"/>
    <property type="match status" value="1"/>
</dbReference>
<accession>A0ABY6LL71</accession>
<keyword evidence="5" id="KW-0378">Hydrolase</keyword>
<feature type="domain" description="Reverse transcriptase RNase H-like" evidence="8">
    <location>
        <begin position="333"/>
        <end position="425"/>
    </location>
</feature>
<keyword evidence="3" id="KW-0540">Nuclease</keyword>
<evidence type="ECO:0000256" key="5">
    <source>
        <dbReference type="ARBA" id="ARBA00022801"/>
    </source>
</evidence>